<dbReference type="InterPro" id="IPR006158">
    <property type="entry name" value="Cobalamin-bd"/>
</dbReference>
<dbReference type="Gene3D" id="3.40.50.280">
    <property type="entry name" value="Cobalamin-binding domain"/>
    <property type="match status" value="1"/>
</dbReference>
<dbReference type="GO" id="GO:0051539">
    <property type="term" value="F:4 iron, 4 sulfur cluster binding"/>
    <property type="evidence" value="ECO:0007669"/>
    <property type="project" value="UniProtKB-KW"/>
</dbReference>
<reference evidence="8" key="1">
    <citation type="submission" date="2018-06" db="EMBL/GenBank/DDBJ databases">
        <authorList>
            <person name="Zhirakovskaya E."/>
        </authorList>
    </citation>
    <scope>NUCLEOTIDE SEQUENCE</scope>
</reference>
<dbReference type="InterPro" id="IPR006638">
    <property type="entry name" value="Elp3/MiaA/NifB-like_rSAM"/>
</dbReference>
<keyword evidence="3" id="KW-0479">Metal-binding</keyword>
<feature type="domain" description="B12-binding" evidence="6">
    <location>
        <begin position="1"/>
        <end position="146"/>
    </location>
</feature>
<dbReference type="GO" id="GO:0046872">
    <property type="term" value="F:metal ion binding"/>
    <property type="evidence" value="ECO:0007669"/>
    <property type="project" value="UniProtKB-KW"/>
</dbReference>
<dbReference type="Gene3D" id="3.80.30.20">
    <property type="entry name" value="tm_1862 like domain"/>
    <property type="match status" value="1"/>
</dbReference>
<dbReference type="InterPro" id="IPR058240">
    <property type="entry name" value="rSAM_sf"/>
</dbReference>
<dbReference type="InterPro" id="IPR007197">
    <property type="entry name" value="rSAM"/>
</dbReference>
<dbReference type="InterPro" id="IPR023404">
    <property type="entry name" value="rSAM_horseshoe"/>
</dbReference>
<dbReference type="AlphaFoldDB" id="A0A3B0QK50"/>
<dbReference type="InterPro" id="IPR034466">
    <property type="entry name" value="Methyltransferase_Class_B"/>
</dbReference>
<dbReference type="PANTHER" id="PTHR43409">
    <property type="entry name" value="ANAEROBIC MAGNESIUM-PROTOPORPHYRIN IX MONOMETHYL ESTER CYCLASE-RELATED"/>
    <property type="match status" value="1"/>
</dbReference>
<dbReference type="PROSITE" id="PS51332">
    <property type="entry name" value="B12_BINDING"/>
    <property type="match status" value="1"/>
</dbReference>
<keyword evidence="4" id="KW-0408">Iron</keyword>
<dbReference type="PANTHER" id="PTHR43409:SF16">
    <property type="entry name" value="SLR0320 PROTEIN"/>
    <property type="match status" value="1"/>
</dbReference>
<evidence type="ECO:0000256" key="4">
    <source>
        <dbReference type="ARBA" id="ARBA00023004"/>
    </source>
</evidence>
<feature type="domain" description="Radical SAM core" evidence="7">
    <location>
        <begin position="196"/>
        <end position="423"/>
    </location>
</feature>
<name>A0A3B0QK50_9ZZZZ</name>
<dbReference type="SFLD" id="SFLDG01123">
    <property type="entry name" value="methyltransferase_(Class_B)"/>
    <property type="match status" value="1"/>
</dbReference>
<dbReference type="Pfam" id="PF02310">
    <property type="entry name" value="B12-binding"/>
    <property type="match status" value="1"/>
</dbReference>
<organism evidence="8">
    <name type="scientific">hydrothermal vent metagenome</name>
    <dbReference type="NCBI Taxonomy" id="652676"/>
    <lineage>
        <taxon>unclassified sequences</taxon>
        <taxon>metagenomes</taxon>
        <taxon>ecological metagenomes</taxon>
    </lineage>
</organism>
<dbReference type="SMART" id="SM00729">
    <property type="entry name" value="Elp3"/>
    <property type="match status" value="1"/>
</dbReference>
<evidence type="ECO:0000256" key="5">
    <source>
        <dbReference type="ARBA" id="ARBA00023014"/>
    </source>
</evidence>
<dbReference type="NCBIfam" id="TIGR04072">
    <property type="entry name" value="rSAM_ladder_B12"/>
    <property type="match status" value="1"/>
</dbReference>
<dbReference type="InterPro" id="IPR051198">
    <property type="entry name" value="BchE-like"/>
</dbReference>
<comment type="cofactor">
    <cofactor evidence="1">
        <name>[4Fe-4S] cluster</name>
        <dbReference type="ChEBI" id="CHEBI:49883"/>
    </cofactor>
</comment>
<evidence type="ECO:0000313" key="8">
    <source>
        <dbReference type="EMBL" id="VAV82244.1"/>
    </source>
</evidence>
<evidence type="ECO:0000256" key="1">
    <source>
        <dbReference type="ARBA" id="ARBA00001966"/>
    </source>
</evidence>
<proteinExistence type="predicted"/>
<evidence type="ECO:0000259" key="7">
    <source>
        <dbReference type="PROSITE" id="PS51918"/>
    </source>
</evidence>
<protein>
    <submittedName>
        <fullName evidence="8">Radical SAM domain protein</fullName>
    </submittedName>
</protein>
<gene>
    <name evidence="8" type="ORF">MNBD_DELTA01-1262</name>
</gene>
<accession>A0A3B0QK50</accession>
<dbReference type="GO" id="GO:0031419">
    <property type="term" value="F:cobalamin binding"/>
    <property type="evidence" value="ECO:0007669"/>
    <property type="project" value="InterPro"/>
</dbReference>
<evidence type="ECO:0000256" key="2">
    <source>
        <dbReference type="ARBA" id="ARBA00022691"/>
    </source>
</evidence>
<evidence type="ECO:0000259" key="6">
    <source>
        <dbReference type="PROSITE" id="PS51332"/>
    </source>
</evidence>
<dbReference type="SFLD" id="SFLDG01082">
    <property type="entry name" value="B12-binding_domain_containing"/>
    <property type="match status" value="1"/>
</dbReference>
<keyword evidence="2" id="KW-0949">S-adenosyl-L-methionine</keyword>
<sequence>MRILLISANRERSPYPVAPLGLAYIASVLKEDGHEVELLDLCFEEDGAEAALNAAKSLQAELIGISIRNVDNLTYPKSIFYYPRIKAVVERLQSELPEPVVLGGSGFSLFPAETLRYMNAEFGVVGEGEDAMRELVSSLCDKDTGRVSERFSERLSKIPNLIYNDEGCFKETPRIFSETFFSVRPDRGLISSKRYFDEGGMANLQTKRGCPFTCTYCTYPQLEGEKLRLREPREIVDELEFIINEHGIDYVFFVDDIFNVPQSHAKDICEEIIRRGLLVKWTCFATPKEMSRELATLMKRAGCVGVEFGTDGGVDATMHAMGKGFTQADVERAQGLCDEAGLEAAHYLILGGPGETEQTLQGTYEFMERIKPRAVIVMLGVRIYPGTSLAARAVREGIIKEGESLLEPKFYISKEVRESLIESVVAYARSRPNWIVPGLELRSSEELSRTLRLMGHKGVLWDMLEK</sequence>
<dbReference type="GO" id="GO:0003824">
    <property type="term" value="F:catalytic activity"/>
    <property type="evidence" value="ECO:0007669"/>
    <property type="project" value="InterPro"/>
</dbReference>
<dbReference type="GO" id="GO:0005829">
    <property type="term" value="C:cytosol"/>
    <property type="evidence" value="ECO:0007669"/>
    <property type="project" value="TreeGrafter"/>
</dbReference>
<dbReference type="PROSITE" id="PS51918">
    <property type="entry name" value="RADICAL_SAM"/>
    <property type="match status" value="1"/>
</dbReference>
<dbReference type="Pfam" id="PF04055">
    <property type="entry name" value="Radical_SAM"/>
    <property type="match status" value="1"/>
</dbReference>
<dbReference type="SFLD" id="SFLDS00029">
    <property type="entry name" value="Radical_SAM"/>
    <property type="match status" value="1"/>
</dbReference>
<evidence type="ECO:0000256" key="3">
    <source>
        <dbReference type="ARBA" id="ARBA00022723"/>
    </source>
</evidence>
<dbReference type="EMBL" id="UOEA01000006">
    <property type="protein sequence ID" value="VAV82244.1"/>
    <property type="molecule type" value="Genomic_DNA"/>
</dbReference>
<dbReference type="InterPro" id="IPR023969">
    <property type="entry name" value="CHP04072_B12-bd/rSAM"/>
</dbReference>
<dbReference type="SUPFAM" id="SSF102114">
    <property type="entry name" value="Radical SAM enzymes"/>
    <property type="match status" value="1"/>
</dbReference>
<keyword evidence="5" id="KW-0411">Iron-sulfur</keyword>